<dbReference type="Proteomes" id="UP000530571">
    <property type="component" value="Unassembled WGS sequence"/>
</dbReference>
<name>A0A7W6P7N6_9HYPH</name>
<protein>
    <submittedName>
        <fullName evidence="3">Uncharacterized protein</fullName>
    </submittedName>
</protein>
<dbReference type="Pfam" id="PF22288">
    <property type="entry name" value="DUF6963"/>
    <property type="match status" value="1"/>
</dbReference>
<dbReference type="AlphaFoldDB" id="A0A7W6P7N6"/>
<keyword evidence="4" id="KW-1185">Reference proteome</keyword>
<dbReference type="RefSeq" id="WP_183481491.1">
    <property type="nucleotide sequence ID" value="NZ_JACIDZ010000001.1"/>
</dbReference>
<dbReference type="Pfam" id="PF23920">
    <property type="entry name" value="DUF7259"/>
    <property type="match status" value="1"/>
</dbReference>
<organism evidence="3 4">
    <name type="scientific">Martelella radicis</name>
    <dbReference type="NCBI Taxonomy" id="1397476"/>
    <lineage>
        <taxon>Bacteria</taxon>
        <taxon>Pseudomonadati</taxon>
        <taxon>Pseudomonadota</taxon>
        <taxon>Alphaproteobacteria</taxon>
        <taxon>Hyphomicrobiales</taxon>
        <taxon>Aurantimonadaceae</taxon>
        <taxon>Martelella</taxon>
    </lineage>
</organism>
<evidence type="ECO:0000313" key="4">
    <source>
        <dbReference type="Proteomes" id="UP000530571"/>
    </source>
</evidence>
<dbReference type="EMBL" id="JACIDZ010000001">
    <property type="protein sequence ID" value="MBB4120367.1"/>
    <property type="molecule type" value="Genomic_DNA"/>
</dbReference>
<reference evidence="3 4" key="1">
    <citation type="submission" date="2020-08" db="EMBL/GenBank/DDBJ databases">
        <title>Genomic Encyclopedia of Type Strains, Phase IV (KMG-IV): sequencing the most valuable type-strain genomes for metagenomic binning, comparative biology and taxonomic classification.</title>
        <authorList>
            <person name="Goeker M."/>
        </authorList>
    </citation>
    <scope>NUCLEOTIDE SEQUENCE [LARGE SCALE GENOMIC DNA]</scope>
    <source>
        <strain evidence="3 4">DSM 28101</strain>
    </source>
</reference>
<feature type="domain" description="DUF6963" evidence="1">
    <location>
        <begin position="2"/>
        <end position="221"/>
    </location>
</feature>
<evidence type="ECO:0000313" key="3">
    <source>
        <dbReference type="EMBL" id="MBB4120367.1"/>
    </source>
</evidence>
<comment type="caution">
    <text evidence="3">The sequence shown here is derived from an EMBL/GenBank/DDBJ whole genome shotgun (WGS) entry which is preliminary data.</text>
</comment>
<sequence>MTIGIGAMGPQAGLAVFRALRAAERVGTGSIGGFAVFAAITADGRLLRAETQRGGTSTLFTEGEMTGPLPSTEIADAPCAAVISSGPDRPAPLMQFLAADADTGLVTGHRLPNAYSVSGLPLNQAVLAEMNAGAIAADALKKVLDENADRDVGMIALGPGCGLAARNSAFVGKRPDLGSARRVRGEACVEVLHNAIAPHQSLAALVADIALDVMAPLYTPTGTIIVNAGTPLVAADRHRIIVDGDCVVQSIETDAHYLLSGRWNCAALYLGAPVVQDGRIIGHTTAEPNVVVDGGAVVSLSGKQQFSIPFSAPASAKK</sequence>
<feature type="domain" description="DUF7259" evidence="2">
    <location>
        <begin position="229"/>
        <end position="305"/>
    </location>
</feature>
<evidence type="ECO:0000259" key="1">
    <source>
        <dbReference type="Pfam" id="PF22288"/>
    </source>
</evidence>
<accession>A0A7W6P7N6</accession>
<gene>
    <name evidence="3" type="ORF">GGR30_000262</name>
</gene>
<evidence type="ECO:0000259" key="2">
    <source>
        <dbReference type="Pfam" id="PF23920"/>
    </source>
</evidence>
<dbReference type="InterPro" id="IPR054236">
    <property type="entry name" value="DUF6963"/>
</dbReference>
<proteinExistence type="predicted"/>
<dbReference type="InterPro" id="IPR055683">
    <property type="entry name" value="DUF7259"/>
</dbReference>